<dbReference type="Proteomes" id="UP000218209">
    <property type="component" value="Unassembled WGS sequence"/>
</dbReference>
<dbReference type="AlphaFoldDB" id="A0A1X6PH51"/>
<evidence type="ECO:0000313" key="3">
    <source>
        <dbReference type="Proteomes" id="UP000218209"/>
    </source>
</evidence>
<evidence type="ECO:0000256" key="1">
    <source>
        <dbReference type="SAM" id="MobiDB-lite"/>
    </source>
</evidence>
<reference evidence="2 3" key="1">
    <citation type="submission" date="2017-03" db="EMBL/GenBank/DDBJ databases">
        <title>WGS assembly of Porphyra umbilicalis.</title>
        <authorList>
            <person name="Brawley S.H."/>
            <person name="Blouin N.A."/>
            <person name="Ficko-Blean E."/>
            <person name="Wheeler G.L."/>
            <person name="Lohr M."/>
            <person name="Goodson H.V."/>
            <person name="Jenkins J.W."/>
            <person name="Blaby-Haas C.E."/>
            <person name="Helliwell K.E."/>
            <person name="Chan C."/>
            <person name="Marriage T."/>
            <person name="Bhattacharya D."/>
            <person name="Klein A.S."/>
            <person name="Badis Y."/>
            <person name="Brodie J."/>
            <person name="Cao Y."/>
            <person name="Collen J."/>
            <person name="Dittami S.M."/>
            <person name="Gachon C.M."/>
            <person name="Green B.R."/>
            <person name="Karpowicz S."/>
            <person name="Kim J.W."/>
            <person name="Kudahl U."/>
            <person name="Lin S."/>
            <person name="Michel G."/>
            <person name="Mittag M."/>
            <person name="Olson B.J."/>
            <person name="Pangilinan J."/>
            <person name="Peng Y."/>
            <person name="Qiu H."/>
            <person name="Shu S."/>
            <person name="Singer J.T."/>
            <person name="Smith A.G."/>
            <person name="Sprecher B.N."/>
            <person name="Wagner V."/>
            <person name="Wang W."/>
            <person name="Wang Z.-Y."/>
            <person name="Yan J."/>
            <person name="Yarish C."/>
            <person name="Zoeuner-Riek S."/>
            <person name="Zhuang Y."/>
            <person name="Zou Y."/>
            <person name="Lindquist E.A."/>
            <person name="Grimwood J."/>
            <person name="Barry K."/>
            <person name="Rokhsar D.S."/>
            <person name="Schmutz J."/>
            <person name="Stiller J.W."/>
            <person name="Grossman A.R."/>
            <person name="Prochnik S.E."/>
        </authorList>
    </citation>
    <scope>NUCLEOTIDE SEQUENCE [LARGE SCALE GENOMIC DNA]</scope>
    <source>
        <strain evidence="2">4086291</strain>
    </source>
</reference>
<proteinExistence type="predicted"/>
<feature type="compositionally biased region" description="Pro residues" evidence="1">
    <location>
        <begin position="132"/>
        <end position="147"/>
    </location>
</feature>
<protein>
    <submittedName>
        <fullName evidence="2">Uncharacterized protein</fullName>
    </submittedName>
</protein>
<feature type="region of interest" description="Disordered" evidence="1">
    <location>
        <begin position="111"/>
        <end position="262"/>
    </location>
</feature>
<feature type="compositionally biased region" description="Low complexity" evidence="1">
    <location>
        <begin position="1"/>
        <end position="12"/>
    </location>
</feature>
<sequence>MQNSPRSQLARRPAPRRSPRGWAHGRRGPLWGRCRRRGRGGAVRSPPPPPPRVAASRRAASPVHAEAHPLAPMAAACAAAGRLGGSSARLRTGLGVGHAAPPPTSGCAYGVGGAPAGGERRPRADGAACRGAPPPRPVIHPLPPVADPLPAARRSGRRRRHDRRARPLPAGAADAPSGGRASPHRRRRRCVRATVAAEGGGGDPTGSGVADEGGGGGGGGDGGAGTSRTGGGGVARSAARADGAATGRPHRTTDSPAAAARP</sequence>
<organism evidence="2 3">
    <name type="scientific">Porphyra umbilicalis</name>
    <name type="common">Purple laver</name>
    <name type="synonym">Red alga</name>
    <dbReference type="NCBI Taxonomy" id="2786"/>
    <lineage>
        <taxon>Eukaryota</taxon>
        <taxon>Rhodophyta</taxon>
        <taxon>Bangiophyceae</taxon>
        <taxon>Bangiales</taxon>
        <taxon>Bangiaceae</taxon>
        <taxon>Porphyra</taxon>
    </lineage>
</organism>
<feature type="compositionally biased region" description="Basic residues" evidence="1">
    <location>
        <begin position="13"/>
        <end position="39"/>
    </location>
</feature>
<feature type="compositionally biased region" description="Low complexity" evidence="1">
    <location>
        <begin position="235"/>
        <end position="247"/>
    </location>
</feature>
<feature type="compositionally biased region" description="Basic residues" evidence="1">
    <location>
        <begin position="154"/>
        <end position="166"/>
    </location>
</feature>
<feature type="region of interest" description="Disordered" evidence="1">
    <location>
        <begin position="1"/>
        <end position="67"/>
    </location>
</feature>
<evidence type="ECO:0000313" key="2">
    <source>
        <dbReference type="EMBL" id="OSX80204.1"/>
    </source>
</evidence>
<feature type="compositionally biased region" description="Basic residues" evidence="1">
    <location>
        <begin position="182"/>
        <end position="191"/>
    </location>
</feature>
<dbReference type="EMBL" id="KV918779">
    <property type="protein sequence ID" value="OSX80204.1"/>
    <property type="molecule type" value="Genomic_DNA"/>
</dbReference>
<feature type="compositionally biased region" description="Low complexity" evidence="1">
    <location>
        <begin position="53"/>
        <end position="67"/>
    </location>
</feature>
<feature type="compositionally biased region" description="Gly residues" evidence="1">
    <location>
        <begin position="198"/>
        <end position="234"/>
    </location>
</feature>
<keyword evidence="3" id="KW-1185">Reference proteome</keyword>
<accession>A0A1X6PH51</accession>
<name>A0A1X6PH51_PORUM</name>
<gene>
    <name evidence="2" type="ORF">BU14_0057s0025</name>
</gene>